<dbReference type="EMBL" id="VHII01000001">
    <property type="protein sequence ID" value="KAF1395533.1"/>
    <property type="molecule type" value="Genomic_DNA"/>
</dbReference>
<protein>
    <submittedName>
        <fullName evidence="1">Uncharacterized protein</fullName>
    </submittedName>
</protein>
<sequence>MLLLPSHFSTSVHSVKAAHDRLVDHDKCFESCVLSVSSQCLTEKSGDEKVNIKKPSTLFVLAFWLFYGRDHVSLRTGSDDMMIYCDVIERERFYHTVRPLWAMLQIISIGSPYTVPCESIRPPLTFRPFATFQASNIKI</sequence>
<comment type="caution">
    <text evidence="1">The sequence shown here is derived from an EMBL/GenBank/DDBJ whole genome shotgun (WGS) entry which is preliminary data.</text>
</comment>
<organism evidence="1 2">
    <name type="scientific">Perca fluviatilis</name>
    <name type="common">European perch</name>
    <dbReference type="NCBI Taxonomy" id="8168"/>
    <lineage>
        <taxon>Eukaryota</taxon>
        <taxon>Metazoa</taxon>
        <taxon>Chordata</taxon>
        <taxon>Craniata</taxon>
        <taxon>Vertebrata</taxon>
        <taxon>Euteleostomi</taxon>
        <taxon>Actinopterygii</taxon>
        <taxon>Neopterygii</taxon>
        <taxon>Teleostei</taxon>
        <taxon>Neoteleostei</taxon>
        <taxon>Acanthomorphata</taxon>
        <taxon>Eupercaria</taxon>
        <taxon>Perciformes</taxon>
        <taxon>Percoidei</taxon>
        <taxon>Percidae</taxon>
        <taxon>Percinae</taxon>
        <taxon>Perca</taxon>
    </lineage>
</organism>
<name>A0A6A5FS99_PERFL</name>
<keyword evidence="2" id="KW-1185">Reference proteome</keyword>
<proteinExistence type="predicted"/>
<dbReference type="AlphaFoldDB" id="A0A6A5FS99"/>
<evidence type="ECO:0000313" key="1">
    <source>
        <dbReference type="EMBL" id="KAF1395533.1"/>
    </source>
</evidence>
<reference evidence="1 2" key="1">
    <citation type="submission" date="2019-06" db="EMBL/GenBank/DDBJ databases">
        <title>A chromosome-scale genome assembly of the European perch, Perca fluviatilis.</title>
        <authorList>
            <person name="Roques C."/>
            <person name="Zahm M."/>
            <person name="Cabau C."/>
            <person name="Klopp C."/>
            <person name="Bouchez O."/>
            <person name="Donnadieu C."/>
            <person name="Kuhl H."/>
            <person name="Gislard M."/>
            <person name="Guendouz S."/>
            <person name="Journot L."/>
            <person name="Haffray P."/>
            <person name="Bestin A."/>
            <person name="Morvezen R."/>
            <person name="Feron R."/>
            <person name="Wen M."/>
            <person name="Jouanno E."/>
            <person name="Herpin A."/>
            <person name="Schartl M."/>
            <person name="Postlethwait J."/>
            <person name="Schaerlinger B."/>
            <person name="Chardard D."/>
            <person name="Lecocq T."/>
            <person name="Poncet C."/>
            <person name="Jaffrelo L."/>
            <person name="Lampietro C."/>
            <person name="Guiguen Y."/>
        </authorList>
    </citation>
    <scope>NUCLEOTIDE SEQUENCE [LARGE SCALE GENOMIC DNA]</scope>
    <source>
        <tissue evidence="1">Blood</tissue>
    </source>
</reference>
<evidence type="ECO:0000313" key="2">
    <source>
        <dbReference type="Proteomes" id="UP000465112"/>
    </source>
</evidence>
<accession>A0A6A5FS99</accession>
<dbReference type="Proteomes" id="UP000465112">
    <property type="component" value="Chromosome 1"/>
</dbReference>
<gene>
    <name evidence="1" type="ORF">PFLUV_G00012490</name>
</gene>